<keyword evidence="3" id="KW-1185">Reference proteome</keyword>
<gene>
    <name evidence="2" type="ORF">OG442_15340</name>
</gene>
<sequence>MPDEKPPGPSGQDYLRLGQDGDTVRGHGQERPAHNYEFLTRAPAAPAPPQASASGSGGSLSDPPPPAYGDHATTQSSILGGEVTASPDRMSSPPPYSPGGSQQIAEATNSLLPERGQSAPSASRPTGGNGSGTGNRPARTM</sequence>
<accession>A0ABZ2A7E2</accession>
<proteinExistence type="predicted"/>
<feature type="region of interest" description="Disordered" evidence="1">
    <location>
        <begin position="1"/>
        <end position="141"/>
    </location>
</feature>
<evidence type="ECO:0000256" key="1">
    <source>
        <dbReference type="SAM" id="MobiDB-lite"/>
    </source>
</evidence>
<protein>
    <submittedName>
        <fullName evidence="2">Uncharacterized protein</fullName>
    </submittedName>
</protein>
<feature type="compositionally biased region" description="Basic and acidic residues" evidence="1">
    <location>
        <begin position="22"/>
        <end position="34"/>
    </location>
</feature>
<organism evidence="2 3">
    <name type="scientific">Streptomyces niveus</name>
    <name type="common">Streptomyces spheroides</name>
    <dbReference type="NCBI Taxonomy" id="193462"/>
    <lineage>
        <taxon>Bacteria</taxon>
        <taxon>Bacillati</taxon>
        <taxon>Actinomycetota</taxon>
        <taxon>Actinomycetes</taxon>
        <taxon>Kitasatosporales</taxon>
        <taxon>Streptomycetaceae</taxon>
        <taxon>Streptomyces</taxon>
    </lineage>
</organism>
<reference evidence="2" key="1">
    <citation type="submission" date="2022-10" db="EMBL/GenBank/DDBJ databases">
        <title>The complete genomes of actinobacterial strains from the NBC collection.</title>
        <authorList>
            <person name="Joergensen T.S."/>
            <person name="Alvarez Arevalo M."/>
            <person name="Sterndorff E.B."/>
            <person name="Faurdal D."/>
            <person name="Vuksanovic O."/>
            <person name="Mourched A.-S."/>
            <person name="Charusanti P."/>
            <person name="Shaw S."/>
            <person name="Blin K."/>
            <person name="Weber T."/>
        </authorList>
    </citation>
    <scope>NUCLEOTIDE SEQUENCE</scope>
    <source>
        <strain evidence="2">NBC_01432</strain>
    </source>
</reference>
<feature type="compositionally biased region" description="Polar residues" evidence="1">
    <location>
        <begin position="102"/>
        <end position="111"/>
    </location>
</feature>
<evidence type="ECO:0000313" key="2">
    <source>
        <dbReference type="EMBL" id="WUX52802.1"/>
    </source>
</evidence>
<dbReference type="RefSeq" id="WP_329076454.1">
    <property type="nucleotide sequence ID" value="NZ_CP109393.1"/>
</dbReference>
<evidence type="ECO:0000313" key="3">
    <source>
        <dbReference type="Proteomes" id="UP001432209"/>
    </source>
</evidence>
<name>A0ABZ2A7E2_STRNV</name>
<dbReference type="EMBL" id="CP109495">
    <property type="protein sequence ID" value="WUX52802.1"/>
    <property type="molecule type" value="Genomic_DNA"/>
</dbReference>
<dbReference type="Proteomes" id="UP001432209">
    <property type="component" value="Chromosome"/>
</dbReference>